<evidence type="ECO:0000313" key="1">
    <source>
        <dbReference type="EMBL" id="PTE16323.1"/>
    </source>
</evidence>
<protein>
    <recommendedName>
        <fullName evidence="3">DUF1269 domain-containing protein</fullName>
    </recommendedName>
</protein>
<proteinExistence type="predicted"/>
<dbReference type="RefSeq" id="WP_107671488.1">
    <property type="nucleotide sequence ID" value="NZ_PZKE01000001.1"/>
</dbReference>
<accession>A0A2T4JEQ5</accession>
<evidence type="ECO:0000313" key="2">
    <source>
        <dbReference type="Proteomes" id="UP000241362"/>
    </source>
</evidence>
<dbReference type="AlphaFoldDB" id="A0A2T4JEQ5"/>
<name>A0A2T4JEQ5_FUSBL</name>
<organism evidence="1 2">
    <name type="scientific">Fuscovulum blasticum DSM 2131</name>
    <dbReference type="NCBI Taxonomy" id="1188250"/>
    <lineage>
        <taxon>Bacteria</taxon>
        <taxon>Pseudomonadati</taxon>
        <taxon>Pseudomonadota</taxon>
        <taxon>Alphaproteobacteria</taxon>
        <taxon>Rhodobacterales</taxon>
        <taxon>Paracoccaceae</taxon>
        <taxon>Pseudogemmobacter</taxon>
    </lineage>
</organism>
<sequence>MSDLVIVAFQDEATAFEARAELVRLQKEYLIEMEDAVVVTRNEAGEVKLHQAVNLTAAGAVSGGMFGMLIGLLFLNPILGAAAGAGAGALSGALSDAGIDDTFLKDIGQSLDKGQSAVAVLIRKMTADKLLARMDKFRAKGRVIQTSLSGEAEAKLREVLERTHPMGTAEPQLGGNTRA</sequence>
<reference evidence="1 2" key="1">
    <citation type="submission" date="2018-03" db="EMBL/GenBank/DDBJ databases">
        <title>Rhodobacter blasticus.</title>
        <authorList>
            <person name="Meyer T.E."/>
            <person name="Miller S."/>
            <person name="Lodha T."/>
            <person name="Gandham S."/>
            <person name="Chintalapati S."/>
            <person name="Chintalapati V.R."/>
        </authorList>
    </citation>
    <scope>NUCLEOTIDE SEQUENCE [LARGE SCALE GENOMIC DNA]</scope>
    <source>
        <strain evidence="1 2">DSM 2131</strain>
    </source>
</reference>
<dbReference type="InterPro" id="IPR009200">
    <property type="entry name" value="DUF1269_membrane"/>
</dbReference>
<dbReference type="Pfam" id="PF06897">
    <property type="entry name" value="DUF1269"/>
    <property type="match status" value="1"/>
</dbReference>
<dbReference type="EMBL" id="PZKE01000001">
    <property type="protein sequence ID" value="PTE16323.1"/>
    <property type="molecule type" value="Genomic_DNA"/>
</dbReference>
<evidence type="ECO:0008006" key="3">
    <source>
        <dbReference type="Google" id="ProtNLM"/>
    </source>
</evidence>
<dbReference type="Proteomes" id="UP000241362">
    <property type="component" value="Unassembled WGS sequence"/>
</dbReference>
<keyword evidence="2" id="KW-1185">Reference proteome</keyword>
<gene>
    <name evidence="1" type="ORF">C5F44_00180</name>
</gene>
<comment type="caution">
    <text evidence="1">The sequence shown here is derived from an EMBL/GenBank/DDBJ whole genome shotgun (WGS) entry which is preliminary data.</text>
</comment>